<dbReference type="STRING" id="573024.SAMN05216208_2505"/>
<name>A0A1N7HE35_9RHOB</name>
<dbReference type="AlphaFoldDB" id="A0A1N7HE35"/>
<dbReference type="PROSITE" id="PS51257">
    <property type="entry name" value="PROKAR_LIPOPROTEIN"/>
    <property type="match status" value="1"/>
</dbReference>
<dbReference type="Proteomes" id="UP000186019">
    <property type="component" value="Unassembled WGS sequence"/>
</dbReference>
<dbReference type="RefSeq" id="WP_170846592.1">
    <property type="nucleotide sequence ID" value="NZ_CANNEL010000005.1"/>
</dbReference>
<evidence type="ECO:0000256" key="1">
    <source>
        <dbReference type="SAM" id="SignalP"/>
    </source>
</evidence>
<dbReference type="EMBL" id="FTNV01000003">
    <property type="protein sequence ID" value="SIS22950.1"/>
    <property type="molecule type" value="Genomic_DNA"/>
</dbReference>
<evidence type="ECO:0000313" key="2">
    <source>
        <dbReference type="EMBL" id="SIS22950.1"/>
    </source>
</evidence>
<organism evidence="2 3">
    <name type="scientific">Roseovarius nanhaiticus</name>
    <dbReference type="NCBI Taxonomy" id="573024"/>
    <lineage>
        <taxon>Bacteria</taxon>
        <taxon>Pseudomonadati</taxon>
        <taxon>Pseudomonadota</taxon>
        <taxon>Alphaproteobacteria</taxon>
        <taxon>Rhodobacterales</taxon>
        <taxon>Roseobacteraceae</taxon>
        <taxon>Roseovarius</taxon>
    </lineage>
</organism>
<protein>
    <recommendedName>
        <fullName evidence="4">Lipoprotein</fullName>
    </recommendedName>
</protein>
<proteinExistence type="predicted"/>
<keyword evidence="3" id="KW-1185">Reference proteome</keyword>
<sequence length="49" mass="5225">MSNAIKSLLALGLVVAVSACQQAPEDDYVVVEPEPITMEPAPTGKYSKY</sequence>
<feature type="signal peptide" evidence="1">
    <location>
        <begin position="1"/>
        <end position="23"/>
    </location>
</feature>
<evidence type="ECO:0000313" key="3">
    <source>
        <dbReference type="Proteomes" id="UP000186019"/>
    </source>
</evidence>
<accession>A0A1N7HE35</accession>
<reference evidence="2 3" key="1">
    <citation type="submission" date="2017-01" db="EMBL/GenBank/DDBJ databases">
        <authorList>
            <person name="Mah S.A."/>
            <person name="Swanson W.J."/>
            <person name="Moy G.W."/>
            <person name="Vacquier V.D."/>
        </authorList>
    </citation>
    <scope>NUCLEOTIDE SEQUENCE [LARGE SCALE GENOMIC DNA]</scope>
    <source>
        <strain evidence="2 3">DSM 29590</strain>
    </source>
</reference>
<feature type="chain" id="PRO_5009942484" description="Lipoprotein" evidence="1">
    <location>
        <begin position="24"/>
        <end position="49"/>
    </location>
</feature>
<gene>
    <name evidence="2" type="ORF">SAMN05421666_2810</name>
</gene>
<evidence type="ECO:0008006" key="4">
    <source>
        <dbReference type="Google" id="ProtNLM"/>
    </source>
</evidence>
<keyword evidence="1" id="KW-0732">Signal</keyword>